<dbReference type="RefSeq" id="WP_090505195.1">
    <property type="nucleotide sequence ID" value="NZ_FOWX01000038.1"/>
</dbReference>
<name>A0A1I5WDK0_9PSED</name>
<dbReference type="STRING" id="289003.SAMN05216190_13835"/>
<dbReference type="Proteomes" id="UP000198784">
    <property type="component" value="Unassembled WGS sequence"/>
</dbReference>
<dbReference type="OrthoDB" id="117888at2"/>
<proteinExistence type="predicted"/>
<dbReference type="EMBL" id="FOWX01000038">
    <property type="protein sequence ID" value="SFQ17800.1"/>
    <property type="molecule type" value="Genomic_DNA"/>
</dbReference>
<evidence type="ECO:0000313" key="3">
    <source>
        <dbReference type="Proteomes" id="UP000198784"/>
    </source>
</evidence>
<evidence type="ECO:0000259" key="1">
    <source>
        <dbReference type="Pfam" id="PF20432"/>
    </source>
</evidence>
<accession>A0A1I5WDK0</accession>
<feature type="domain" description="Antitoxin Xre-like helix-turn-helix" evidence="1">
    <location>
        <begin position="18"/>
        <end position="73"/>
    </location>
</feature>
<protein>
    <recommendedName>
        <fullName evidence="1">Antitoxin Xre-like helix-turn-helix domain-containing protein</fullName>
    </recommendedName>
</protein>
<gene>
    <name evidence="2" type="ORF">SAMN05216190_13835</name>
</gene>
<organism evidence="2 3">
    <name type="scientific">Pseudomonas borbori</name>
    <dbReference type="NCBI Taxonomy" id="289003"/>
    <lineage>
        <taxon>Bacteria</taxon>
        <taxon>Pseudomonadati</taxon>
        <taxon>Pseudomonadota</taxon>
        <taxon>Gammaproteobacteria</taxon>
        <taxon>Pseudomonadales</taxon>
        <taxon>Pseudomonadaceae</taxon>
        <taxon>Pseudomonas</taxon>
    </lineage>
</organism>
<dbReference type="AlphaFoldDB" id="A0A1I5WDK0"/>
<sequence>MTAAAIQAQDFSKSQCAAGLRAALNILDKWKASCEQACHILRISRSTYTRASQKESAWEVSLDSDQMQRISLVLNIHAALRLVFDNPENVYGFPSMKNHNEFFNGRAPLDIMAQGDMISLYETFRRIDALRGAQW</sequence>
<keyword evidence="3" id="KW-1185">Reference proteome</keyword>
<dbReference type="Pfam" id="PF20432">
    <property type="entry name" value="Xre-like-HTH"/>
    <property type="match status" value="1"/>
</dbReference>
<evidence type="ECO:0000313" key="2">
    <source>
        <dbReference type="EMBL" id="SFQ17800.1"/>
    </source>
</evidence>
<dbReference type="InterPro" id="IPR046847">
    <property type="entry name" value="Xre-like_HTH"/>
</dbReference>
<reference evidence="3" key="1">
    <citation type="submission" date="2016-10" db="EMBL/GenBank/DDBJ databases">
        <authorList>
            <person name="Varghese N."/>
            <person name="Submissions S."/>
        </authorList>
    </citation>
    <scope>NUCLEOTIDE SEQUENCE [LARGE SCALE GENOMIC DNA]</scope>
    <source>
        <strain evidence="3">DSM 17834</strain>
    </source>
</reference>
<dbReference type="GO" id="GO:0003677">
    <property type="term" value="F:DNA binding"/>
    <property type="evidence" value="ECO:0007669"/>
    <property type="project" value="InterPro"/>
</dbReference>